<evidence type="ECO:0000313" key="10">
    <source>
        <dbReference type="EMBL" id="ACI99207.1"/>
    </source>
</evidence>
<keyword evidence="5" id="KW-0717">Septation</keyword>
<reference evidence="10 11" key="1">
    <citation type="journal article" date="2010" name="BMC Genomics">
        <title>Metabolic flexibility revealed in the genome of the cyst-forming alpha-1 proteobacterium Rhodospirillum centenum.</title>
        <authorList>
            <person name="Lu Y.K."/>
            <person name="Marden J."/>
            <person name="Han M."/>
            <person name="Swingley W.D."/>
            <person name="Mastrian S.D."/>
            <person name="Chowdhury S.R."/>
            <person name="Hao J."/>
            <person name="Helmy T."/>
            <person name="Kim S."/>
            <person name="Kurdoglu A.A."/>
            <person name="Matthies H.J."/>
            <person name="Rollo D."/>
            <person name="Stothard P."/>
            <person name="Blankenship R.E."/>
            <person name="Bauer C.E."/>
            <person name="Touchman J.W."/>
        </authorList>
    </citation>
    <scope>NUCLEOTIDE SEQUENCE [LARGE SCALE GENOMIC DNA]</scope>
    <source>
        <strain evidence="11">ATCC 51521 / SW</strain>
    </source>
</reference>
<protein>
    <recommendedName>
        <fullName evidence="2">Cell division protein ZapA</fullName>
    </recommendedName>
    <alternativeName>
        <fullName evidence="9">Z ring-associated protein ZapA</fullName>
    </alternativeName>
</protein>
<dbReference type="GO" id="GO:0032153">
    <property type="term" value="C:cell division site"/>
    <property type="evidence" value="ECO:0007669"/>
    <property type="project" value="TreeGrafter"/>
</dbReference>
<evidence type="ECO:0000256" key="3">
    <source>
        <dbReference type="ARBA" id="ARBA00022490"/>
    </source>
</evidence>
<evidence type="ECO:0000256" key="9">
    <source>
        <dbReference type="ARBA" id="ARBA00033158"/>
    </source>
</evidence>
<dbReference type="GO" id="GO:0000917">
    <property type="term" value="P:division septum assembly"/>
    <property type="evidence" value="ECO:0007669"/>
    <property type="project" value="UniProtKB-KW"/>
</dbReference>
<dbReference type="SUPFAM" id="SSF102829">
    <property type="entry name" value="Cell division protein ZapA-like"/>
    <property type="match status" value="1"/>
</dbReference>
<comment type="function">
    <text evidence="7">Activator of cell division through the inhibition of FtsZ GTPase activity, therefore promoting FtsZ assembly into bundles of protofilaments necessary for the formation of the division Z ring. It is recruited early at mid-cell but it is not essential for cell division.</text>
</comment>
<evidence type="ECO:0000313" key="11">
    <source>
        <dbReference type="Proteomes" id="UP000001591"/>
    </source>
</evidence>
<dbReference type="AlphaFoldDB" id="B6INM3"/>
<evidence type="ECO:0000256" key="7">
    <source>
        <dbReference type="ARBA" id="ARBA00024910"/>
    </source>
</evidence>
<dbReference type="PANTHER" id="PTHR34981">
    <property type="entry name" value="CELL DIVISION PROTEIN ZAPA"/>
    <property type="match status" value="1"/>
</dbReference>
<keyword evidence="3" id="KW-0963">Cytoplasm</keyword>
<dbReference type="OrthoDB" id="9797575at2"/>
<evidence type="ECO:0000256" key="2">
    <source>
        <dbReference type="ARBA" id="ARBA00015195"/>
    </source>
</evidence>
<evidence type="ECO:0000256" key="1">
    <source>
        <dbReference type="ARBA" id="ARBA00004496"/>
    </source>
</evidence>
<dbReference type="EMBL" id="CP000613">
    <property type="protein sequence ID" value="ACI99207.1"/>
    <property type="molecule type" value="Genomic_DNA"/>
</dbReference>
<dbReference type="Proteomes" id="UP000001591">
    <property type="component" value="Chromosome"/>
</dbReference>
<evidence type="ECO:0000256" key="5">
    <source>
        <dbReference type="ARBA" id="ARBA00023210"/>
    </source>
</evidence>
<dbReference type="GO" id="GO:0030428">
    <property type="term" value="C:cell septum"/>
    <property type="evidence" value="ECO:0007669"/>
    <property type="project" value="TreeGrafter"/>
</dbReference>
<proteinExistence type="predicted"/>
<dbReference type="eggNOG" id="COG3027">
    <property type="taxonomic scope" value="Bacteria"/>
</dbReference>
<organism evidence="10 11">
    <name type="scientific">Rhodospirillum centenum (strain ATCC 51521 / SW)</name>
    <dbReference type="NCBI Taxonomy" id="414684"/>
    <lineage>
        <taxon>Bacteria</taxon>
        <taxon>Pseudomonadati</taxon>
        <taxon>Pseudomonadota</taxon>
        <taxon>Alphaproteobacteria</taxon>
        <taxon>Rhodospirillales</taxon>
        <taxon>Rhodospirillaceae</taxon>
        <taxon>Rhodospirillum</taxon>
    </lineage>
</organism>
<keyword evidence="6" id="KW-0131">Cell cycle</keyword>
<dbReference type="Pfam" id="PF05164">
    <property type="entry name" value="ZapA"/>
    <property type="match status" value="1"/>
</dbReference>
<evidence type="ECO:0000256" key="8">
    <source>
        <dbReference type="ARBA" id="ARBA00026068"/>
    </source>
</evidence>
<dbReference type="GO" id="GO:0043093">
    <property type="term" value="P:FtsZ-dependent cytokinesis"/>
    <property type="evidence" value="ECO:0007669"/>
    <property type="project" value="TreeGrafter"/>
</dbReference>
<evidence type="ECO:0000256" key="4">
    <source>
        <dbReference type="ARBA" id="ARBA00022618"/>
    </source>
</evidence>
<dbReference type="Gene3D" id="3.30.160.880">
    <property type="entry name" value="Cell division protein ZapA protomer, N-terminal domain"/>
    <property type="match status" value="1"/>
</dbReference>
<dbReference type="InterPro" id="IPR042233">
    <property type="entry name" value="Cell_div_ZapA_N"/>
</dbReference>
<comment type="subcellular location">
    <subcellularLocation>
        <location evidence="1">Cytoplasm</location>
    </subcellularLocation>
</comment>
<dbReference type="KEGG" id="rce:RC1_1811"/>
<dbReference type="HOGENOM" id="CLU_133828_2_1_5"/>
<accession>B6INM3</accession>
<sequence length="118" mass="12788">MARVEITLNGRGYALACEDGQEQRLRELGAYVDARLKEIAADSVGSSEAQLLMLASLMLADEIFDLRAETQALRSGRPVPVAVHTPAPRAVEEDETVIAAVDSLAKRIEDIAARLERA</sequence>
<dbReference type="InterPro" id="IPR036192">
    <property type="entry name" value="Cell_div_ZapA-like_sf"/>
</dbReference>
<dbReference type="STRING" id="414684.RC1_1811"/>
<dbReference type="InterPro" id="IPR007838">
    <property type="entry name" value="Cell_div_ZapA-like"/>
</dbReference>
<name>B6INM3_RHOCS</name>
<evidence type="ECO:0000256" key="6">
    <source>
        <dbReference type="ARBA" id="ARBA00023306"/>
    </source>
</evidence>
<dbReference type="PANTHER" id="PTHR34981:SF1">
    <property type="entry name" value="CELL DIVISION PROTEIN ZAPA"/>
    <property type="match status" value="1"/>
</dbReference>
<keyword evidence="11" id="KW-1185">Reference proteome</keyword>
<comment type="subunit">
    <text evidence="8">Homodimer. Interacts with FtsZ.</text>
</comment>
<dbReference type="RefSeq" id="WP_012566992.1">
    <property type="nucleotide sequence ID" value="NC_011420.2"/>
</dbReference>
<keyword evidence="4" id="KW-0132">Cell division</keyword>
<dbReference type="GO" id="GO:0005829">
    <property type="term" value="C:cytosol"/>
    <property type="evidence" value="ECO:0007669"/>
    <property type="project" value="TreeGrafter"/>
</dbReference>
<dbReference type="GO" id="GO:0000921">
    <property type="term" value="P:septin ring assembly"/>
    <property type="evidence" value="ECO:0007669"/>
    <property type="project" value="TreeGrafter"/>
</dbReference>
<gene>
    <name evidence="10" type="ordered locus">RC1_1811</name>
</gene>